<protein>
    <submittedName>
        <fullName evidence="7">RNA polymerase sigma-70 factor, ECF subfamily</fullName>
    </submittedName>
</protein>
<proteinExistence type="inferred from homology"/>
<organism evidence="7 8">
    <name type="scientific">Sunxiuqinia elliptica</name>
    <dbReference type="NCBI Taxonomy" id="655355"/>
    <lineage>
        <taxon>Bacteria</taxon>
        <taxon>Pseudomonadati</taxon>
        <taxon>Bacteroidota</taxon>
        <taxon>Bacteroidia</taxon>
        <taxon>Marinilabiliales</taxon>
        <taxon>Prolixibacteraceae</taxon>
        <taxon>Sunxiuqinia</taxon>
    </lineage>
</organism>
<dbReference type="PANTHER" id="PTHR43133">
    <property type="entry name" value="RNA POLYMERASE ECF-TYPE SIGMA FACTO"/>
    <property type="match status" value="1"/>
</dbReference>
<dbReference type="InterPro" id="IPR007627">
    <property type="entry name" value="RNA_pol_sigma70_r2"/>
</dbReference>
<dbReference type="InterPro" id="IPR036388">
    <property type="entry name" value="WH-like_DNA-bd_sf"/>
</dbReference>
<dbReference type="GO" id="GO:0006352">
    <property type="term" value="P:DNA-templated transcription initiation"/>
    <property type="evidence" value="ECO:0007669"/>
    <property type="project" value="InterPro"/>
</dbReference>
<name>A0A1I2AHP6_9BACT</name>
<evidence type="ECO:0000256" key="2">
    <source>
        <dbReference type="ARBA" id="ARBA00023015"/>
    </source>
</evidence>
<dbReference type="NCBIfam" id="TIGR02985">
    <property type="entry name" value="Sig70_bacteroi1"/>
    <property type="match status" value="1"/>
</dbReference>
<evidence type="ECO:0000256" key="3">
    <source>
        <dbReference type="ARBA" id="ARBA00023082"/>
    </source>
</evidence>
<dbReference type="Gene3D" id="1.10.1740.10">
    <property type="match status" value="1"/>
</dbReference>
<dbReference type="InterPro" id="IPR013324">
    <property type="entry name" value="RNA_pol_sigma_r3/r4-like"/>
</dbReference>
<reference evidence="7 8" key="1">
    <citation type="submission" date="2016-10" db="EMBL/GenBank/DDBJ databases">
        <authorList>
            <person name="de Groot N.N."/>
        </authorList>
    </citation>
    <scope>NUCLEOTIDE SEQUENCE [LARGE SCALE GENOMIC DNA]</scope>
    <source>
        <strain evidence="7 8">CGMCC 1.9156</strain>
    </source>
</reference>
<dbReference type="CDD" id="cd06171">
    <property type="entry name" value="Sigma70_r4"/>
    <property type="match status" value="1"/>
</dbReference>
<feature type="domain" description="RNA polymerase sigma factor 70 region 4 type 2" evidence="6">
    <location>
        <begin position="128"/>
        <end position="179"/>
    </location>
</feature>
<dbReference type="SUPFAM" id="SSF88659">
    <property type="entry name" value="Sigma3 and sigma4 domains of RNA polymerase sigma factors"/>
    <property type="match status" value="1"/>
</dbReference>
<dbReference type="STRING" id="655355.SAMN05216283_101104"/>
<dbReference type="GO" id="GO:0016987">
    <property type="term" value="F:sigma factor activity"/>
    <property type="evidence" value="ECO:0007669"/>
    <property type="project" value="UniProtKB-KW"/>
</dbReference>
<dbReference type="InterPro" id="IPR014284">
    <property type="entry name" value="RNA_pol_sigma-70_dom"/>
</dbReference>
<keyword evidence="8" id="KW-1185">Reference proteome</keyword>
<keyword evidence="2" id="KW-0805">Transcription regulation</keyword>
<dbReference type="NCBIfam" id="TIGR02937">
    <property type="entry name" value="sigma70-ECF"/>
    <property type="match status" value="1"/>
</dbReference>
<evidence type="ECO:0000259" key="5">
    <source>
        <dbReference type="Pfam" id="PF04542"/>
    </source>
</evidence>
<accession>A0A1I2AHP6</accession>
<dbReference type="Gene3D" id="1.10.10.10">
    <property type="entry name" value="Winged helix-like DNA-binding domain superfamily/Winged helix DNA-binding domain"/>
    <property type="match status" value="1"/>
</dbReference>
<comment type="similarity">
    <text evidence="1">Belongs to the sigma-70 factor family. ECF subfamily.</text>
</comment>
<dbReference type="GO" id="GO:0003677">
    <property type="term" value="F:DNA binding"/>
    <property type="evidence" value="ECO:0007669"/>
    <property type="project" value="InterPro"/>
</dbReference>
<dbReference type="InterPro" id="IPR014327">
    <property type="entry name" value="RNA_pol_sigma70_bacteroid"/>
</dbReference>
<dbReference type="InterPro" id="IPR039425">
    <property type="entry name" value="RNA_pol_sigma-70-like"/>
</dbReference>
<dbReference type="PANTHER" id="PTHR43133:SF46">
    <property type="entry name" value="RNA POLYMERASE SIGMA-70 FACTOR ECF SUBFAMILY"/>
    <property type="match status" value="1"/>
</dbReference>
<keyword evidence="3" id="KW-0731">Sigma factor</keyword>
<dbReference type="InterPro" id="IPR013249">
    <property type="entry name" value="RNA_pol_sigma70_r4_t2"/>
</dbReference>
<feature type="domain" description="RNA polymerase sigma-70 region 2" evidence="5">
    <location>
        <begin position="29"/>
        <end position="94"/>
    </location>
</feature>
<evidence type="ECO:0000256" key="4">
    <source>
        <dbReference type="ARBA" id="ARBA00023163"/>
    </source>
</evidence>
<dbReference type="Pfam" id="PF04542">
    <property type="entry name" value="Sigma70_r2"/>
    <property type="match status" value="1"/>
</dbReference>
<gene>
    <name evidence="7" type="ORF">SAMN05216283_101104</name>
</gene>
<evidence type="ECO:0000256" key="1">
    <source>
        <dbReference type="ARBA" id="ARBA00010641"/>
    </source>
</evidence>
<evidence type="ECO:0000313" key="7">
    <source>
        <dbReference type="EMBL" id="SFE42493.1"/>
    </source>
</evidence>
<dbReference type="InterPro" id="IPR013325">
    <property type="entry name" value="RNA_pol_sigma_r2"/>
</dbReference>
<dbReference type="Proteomes" id="UP000198964">
    <property type="component" value="Unassembled WGS sequence"/>
</dbReference>
<evidence type="ECO:0000259" key="6">
    <source>
        <dbReference type="Pfam" id="PF08281"/>
    </source>
</evidence>
<dbReference type="EMBL" id="FONW01000001">
    <property type="protein sequence ID" value="SFE42493.1"/>
    <property type="molecule type" value="Genomic_DNA"/>
</dbReference>
<evidence type="ECO:0000313" key="8">
    <source>
        <dbReference type="Proteomes" id="UP000198964"/>
    </source>
</evidence>
<dbReference type="AlphaFoldDB" id="A0A1I2AHP6"/>
<sequence length="198" mass="23394">MVLSALKENITQELLLDLKAGNMLAFDKIYELYSHKLFSFIRKILKNEQEAEDIMQEVFVKLWEYRGRLENYQSLNAYIFTIAYNHSIDLIRKRMNNAKYLDYLKNMSVVISAPSSTNELEFNELNKQVENLISRLPERQRQVYLLHREEGLSYPEIAKQLGISKNTVENHMVKALRFLREHIDHSTLTSLLFICLFS</sequence>
<dbReference type="SUPFAM" id="SSF88946">
    <property type="entry name" value="Sigma2 domain of RNA polymerase sigma factors"/>
    <property type="match status" value="1"/>
</dbReference>
<dbReference type="Pfam" id="PF08281">
    <property type="entry name" value="Sigma70_r4_2"/>
    <property type="match status" value="1"/>
</dbReference>
<keyword evidence="4" id="KW-0804">Transcription</keyword>